<keyword evidence="3 8" id="KW-0548">Nucleotidyltransferase</keyword>
<sequence>MSLIHHPLGFHFDNSFVRLGEAFSRPVMPTAVSGPSLIVFNEALAYQLGGKPYSADYLSCFSGNALPEGAKPISQVYAGHQFGSFNPQLGDGRAVLLGEVLSPRGKRFDLQLKGAGITPFSRGGDGRAALGPVLREYLMSEAMHALGVPTTRALAAVTTGEQVWRERAFPGAILTRIASSHIRIGTFEYFARKGARNEVKVLADHVITRHYPECLSASNPYLALFDCVADAQAQLVAKWMSLGFVHGVMNTDNASICGQTIDYGPCAFVDAFSESASFSSIDTGGRYAYGRQGSIIQWNLARFAECLLYLFDDDINRAVSLAERRLADFPALFDRYWYALMSDKLGLSKGAPDATTDLCANLVKDLLMLMERGSADFTLSFRCLSLGLKSGDFTPFEALFSDLEVVEVRHWVVRWKEALLLMGLVDREIAENMLNVNPSIIPRNHQVEKALAEALEAYDSKSDEQVFPYFNKMIKALNTPYCIEHDGGLLAASPLNGGAGYRTFCGT</sequence>
<keyword evidence="8" id="KW-0464">Manganese</keyword>
<gene>
    <name evidence="8" type="primary">ydiU</name>
    <name evidence="8" type="synonym">selO</name>
    <name evidence="9" type="ORF">MARGE09_P2266</name>
</gene>
<dbReference type="GO" id="GO:0005524">
    <property type="term" value="F:ATP binding"/>
    <property type="evidence" value="ECO:0007669"/>
    <property type="project" value="UniProtKB-UniRule"/>
</dbReference>
<keyword evidence="4 8" id="KW-0479">Metal-binding</keyword>
<dbReference type="GO" id="GO:0070733">
    <property type="term" value="F:AMPylase activity"/>
    <property type="evidence" value="ECO:0007669"/>
    <property type="project" value="UniProtKB-EC"/>
</dbReference>
<evidence type="ECO:0000313" key="10">
    <source>
        <dbReference type="Proteomes" id="UP001320119"/>
    </source>
</evidence>
<comment type="catalytic activity">
    <reaction evidence="8">
        <text>L-tyrosyl-[protein] + UTP = O-(5'-uridylyl)-L-tyrosyl-[protein] + diphosphate</text>
        <dbReference type="Rhea" id="RHEA:83887"/>
        <dbReference type="Rhea" id="RHEA-COMP:10136"/>
        <dbReference type="Rhea" id="RHEA-COMP:20238"/>
        <dbReference type="ChEBI" id="CHEBI:33019"/>
        <dbReference type="ChEBI" id="CHEBI:46398"/>
        <dbReference type="ChEBI" id="CHEBI:46858"/>
        <dbReference type="ChEBI" id="CHEBI:90602"/>
    </reaction>
</comment>
<comment type="catalytic activity">
    <reaction evidence="8">
        <text>L-threonyl-[protein] + ATP = 3-O-(5'-adenylyl)-L-threonyl-[protein] + diphosphate</text>
        <dbReference type="Rhea" id="RHEA:54292"/>
        <dbReference type="Rhea" id="RHEA-COMP:11060"/>
        <dbReference type="Rhea" id="RHEA-COMP:13847"/>
        <dbReference type="ChEBI" id="CHEBI:30013"/>
        <dbReference type="ChEBI" id="CHEBI:30616"/>
        <dbReference type="ChEBI" id="CHEBI:33019"/>
        <dbReference type="ChEBI" id="CHEBI:138113"/>
        <dbReference type="EC" id="2.7.7.108"/>
    </reaction>
</comment>
<evidence type="ECO:0000256" key="2">
    <source>
        <dbReference type="ARBA" id="ARBA00022679"/>
    </source>
</evidence>
<comment type="function">
    <text evidence="8">Nucleotidyltransferase involved in the post-translational modification of proteins. It can catalyze the addition of adenosine monophosphate (AMP) or uridine monophosphate (UMP) to a protein, resulting in modifications known as AMPylation and UMPylation.</text>
</comment>
<comment type="catalytic activity">
    <reaction evidence="8">
        <text>L-seryl-[protein] + ATP = 3-O-(5'-adenylyl)-L-seryl-[protein] + diphosphate</text>
        <dbReference type="Rhea" id="RHEA:58120"/>
        <dbReference type="Rhea" id="RHEA-COMP:9863"/>
        <dbReference type="Rhea" id="RHEA-COMP:15073"/>
        <dbReference type="ChEBI" id="CHEBI:29999"/>
        <dbReference type="ChEBI" id="CHEBI:30616"/>
        <dbReference type="ChEBI" id="CHEBI:33019"/>
        <dbReference type="ChEBI" id="CHEBI:142516"/>
        <dbReference type="EC" id="2.7.7.108"/>
    </reaction>
</comment>
<feature type="binding site" evidence="8">
    <location>
        <position position="253"/>
    </location>
    <ligand>
        <name>Mg(2+)</name>
        <dbReference type="ChEBI" id="CHEBI:18420"/>
    </ligand>
</feature>
<accession>A0AAN1WI69</accession>
<dbReference type="Pfam" id="PF02696">
    <property type="entry name" value="SelO"/>
    <property type="match status" value="1"/>
</dbReference>
<evidence type="ECO:0000256" key="3">
    <source>
        <dbReference type="ARBA" id="ARBA00022695"/>
    </source>
</evidence>
<feature type="binding site" evidence="8">
    <location>
        <position position="113"/>
    </location>
    <ligand>
        <name>ATP</name>
        <dbReference type="ChEBI" id="CHEBI:30616"/>
    </ligand>
</feature>
<keyword evidence="6 8" id="KW-0067">ATP-binding</keyword>
<reference evidence="9 10" key="1">
    <citation type="journal article" date="2022" name="IScience">
        <title>An ultrasensitive nanofiber-based assay for enzymatic hydrolysis and deep-sea microbial degradation of cellulose.</title>
        <authorList>
            <person name="Tsudome M."/>
            <person name="Tachioka M."/>
            <person name="Miyazaki M."/>
            <person name="Uchimura K."/>
            <person name="Tsuda M."/>
            <person name="Takaki Y."/>
            <person name="Deguchi S."/>
        </authorList>
    </citation>
    <scope>NUCLEOTIDE SEQUENCE [LARGE SCALE GENOMIC DNA]</scope>
    <source>
        <strain evidence="9 10">GE09</strain>
    </source>
</reference>
<feature type="binding site" evidence="8">
    <location>
        <position position="93"/>
    </location>
    <ligand>
        <name>ATP</name>
        <dbReference type="ChEBI" id="CHEBI:30616"/>
    </ligand>
</feature>
<keyword evidence="5 8" id="KW-0547">Nucleotide-binding</keyword>
<keyword evidence="10" id="KW-1185">Reference proteome</keyword>
<feature type="binding site" evidence="8">
    <location>
        <position position="176"/>
    </location>
    <ligand>
        <name>ATP</name>
        <dbReference type="ChEBI" id="CHEBI:30616"/>
    </ligand>
</feature>
<dbReference type="PANTHER" id="PTHR32057:SF14">
    <property type="entry name" value="PROTEIN ADENYLYLTRANSFERASE SELO, MITOCHONDRIAL"/>
    <property type="match status" value="1"/>
</dbReference>
<comment type="cofactor">
    <cofactor evidence="8">
        <name>Mg(2+)</name>
        <dbReference type="ChEBI" id="CHEBI:18420"/>
    </cofactor>
    <cofactor evidence="8">
        <name>Mn(2+)</name>
        <dbReference type="ChEBI" id="CHEBI:29035"/>
    </cofactor>
</comment>
<name>A0AAN1WI69_9GAMM</name>
<feature type="binding site" evidence="8">
    <location>
        <position position="125"/>
    </location>
    <ligand>
        <name>ATP</name>
        <dbReference type="ChEBI" id="CHEBI:30616"/>
    </ligand>
</feature>
<dbReference type="GO" id="GO:0000287">
    <property type="term" value="F:magnesium ion binding"/>
    <property type="evidence" value="ECO:0007669"/>
    <property type="project" value="UniProtKB-UniRule"/>
</dbReference>
<evidence type="ECO:0000256" key="7">
    <source>
        <dbReference type="ARBA" id="ARBA00022842"/>
    </source>
</evidence>
<evidence type="ECO:0000256" key="5">
    <source>
        <dbReference type="ARBA" id="ARBA00022741"/>
    </source>
</evidence>
<keyword evidence="7 8" id="KW-0460">Magnesium</keyword>
<comment type="catalytic activity">
    <reaction evidence="8">
        <text>L-seryl-[protein] + UTP = O-(5'-uridylyl)-L-seryl-[protein] + diphosphate</text>
        <dbReference type="Rhea" id="RHEA:64604"/>
        <dbReference type="Rhea" id="RHEA-COMP:9863"/>
        <dbReference type="Rhea" id="RHEA-COMP:16635"/>
        <dbReference type="ChEBI" id="CHEBI:29999"/>
        <dbReference type="ChEBI" id="CHEBI:33019"/>
        <dbReference type="ChEBI" id="CHEBI:46398"/>
        <dbReference type="ChEBI" id="CHEBI:156051"/>
    </reaction>
</comment>
<dbReference type="PANTHER" id="PTHR32057">
    <property type="entry name" value="PROTEIN ADENYLYLTRANSFERASE SELO, MITOCHONDRIAL"/>
    <property type="match status" value="1"/>
</dbReference>
<feature type="binding site" evidence="8">
    <location>
        <position position="262"/>
    </location>
    <ligand>
        <name>ATP</name>
        <dbReference type="ChEBI" id="CHEBI:30616"/>
    </ligand>
</feature>
<evidence type="ECO:0000313" key="9">
    <source>
        <dbReference type="EMBL" id="BCD98065.1"/>
    </source>
</evidence>
<evidence type="ECO:0000256" key="4">
    <source>
        <dbReference type="ARBA" id="ARBA00022723"/>
    </source>
</evidence>
<dbReference type="KEGG" id="marq:MARGE09_P2266"/>
<feature type="binding site" evidence="8">
    <location>
        <position position="90"/>
    </location>
    <ligand>
        <name>ATP</name>
        <dbReference type="ChEBI" id="CHEBI:30616"/>
    </ligand>
</feature>
<dbReference type="EC" id="2.7.7.108" evidence="8"/>
<dbReference type="InterPro" id="IPR003846">
    <property type="entry name" value="SelO"/>
</dbReference>
<dbReference type="AlphaFoldDB" id="A0AAN1WI69"/>
<protein>
    <recommendedName>
        <fullName evidence="8">Protein nucleotidyltransferase YdiU</fullName>
        <ecNumber evidence="8">2.7.7.-</ecNumber>
    </recommendedName>
    <alternativeName>
        <fullName evidence="8">Protein adenylyltransferase YdiU</fullName>
        <ecNumber evidence="8">2.7.7.108</ecNumber>
    </alternativeName>
    <alternativeName>
        <fullName evidence="8">Protein uridylyltransferase YdiU</fullName>
        <ecNumber evidence="8">2.7.7.-</ecNumber>
    </alternativeName>
</protein>
<keyword evidence="2 8" id="KW-0808">Transferase</keyword>
<dbReference type="NCBIfam" id="NF000658">
    <property type="entry name" value="PRK00029.1"/>
    <property type="match status" value="1"/>
</dbReference>
<evidence type="ECO:0000256" key="6">
    <source>
        <dbReference type="ARBA" id="ARBA00022840"/>
    </source>
</evidence>
<dbReference type="EMBL" id="AP023086">
    <property type="protein sequence ID" value="BCD98065.1"/>
    <property type="molecule type" value="Genomic_DNA"/>
</dbReference>
<comment type="catalytic activity">
    <reaction evidence="8">
        <text>L-tyrosyl-[protein] + ATP = O-(5'-adenylyl)-L-tyrosyl-[protein] + diphosphate</text>
        <dbReference type="Rhea" id="RHEA:54288"/>
        <dbReference type="Rhea" id="RHEA-COMP:10136"/>
        <dbReference type="Rhea" id="RHEA-COMP:13846"/>
        <dbReference type="ChEBI" id="CHEBI:30616"/>
        <dbReference type="ChEBI" id="CHEBI:33019"/>
        <dbReference type="ChEBI" id="CHEBI:46858"/>
        <dbReference type="ChEBI" id="CHEBI:83624"/>
        <dbReference type="EC" id="2.7.7.108"/>
    </reaction>
</comment>
<feature type="active site" description="Proton acceptor" evidence="8">
    <location>
        <position position="252"/>
    </location>
</feature>
<comment type="catalytic activity">
    <reaction evidence="8">
        <text>L-histidyl-[protein] + UTP = N(tele)-(5'-uridylyl)-L-histidyl-[protein] + diphosphate</text>
        <dbReference type="Rhea" id="RHEA:83891"/>
        <dbReference type="Rhea" id="RHEA-COMP:9745"/>
        <dbReference type="Rhea" id="RHEA-COMP:20239"/>
        <dbReference type="ChEBI" id="CHEBI:29979"/>
        <dbReference type="ChEBI" id="CHEBI:33019"/>
        <dbReference type="ChEBI" id="CHEBI:46398"/>
        <dbReference type="ChEBI" id="CHEBI:233474"/>
    </reaction>
</comment>
<feature type="binding site" evidence="8">
    <location>
        <position position="183"/>
    </location>
    <ligand>
        <name>ATP</name>
        <dbReference type="ChEBI" id="CHEBI:30616"/>
    </ligand>
</feature>
<evidence type="ECO:0000256" key="8">
    <source>
        <dbReference type="HAMAP-Rule" id="MF_00692"/>
    </source>
</evidence>
<dbReference type="GO" id="GO:0030145">
    <property type="term" value="F:manganese ion binding"/>
    <property type="evidence" value="ECO:0007669"/>
    <property type="project" value="UniProtKB-UniRule"/>
</dbReference>
<feature type="binding site" evidence="8">
    <location>
        <position position="126"/>
    </location>
    <ligand>
        <name>ATP</name>
        <dbReference type="ChEBI" id="CHEBI:30616"/>
    </ligand>
</feature>
<dbReference type="EC" id="2.7.7.-" evidence="8"/>
<organism evidence="9 10">
    <name type="scientific">Marinagarivorans cellulosilyticus</name>
    <dbReference type="NCBI Taxonomy" id="2721545"/>
    <lineage>
        <taxon>Bacteria</taxon>
        <taxon>Pseudomonadati</taxon>
        <taxon>Pseudomonadota</taxon>
        <taxon>Gammaproteobacteria</taxon>
        <taxon>Cellvibrionales</taxon>
        <taxon>Cellvibrionaceae</taxon>
        <taxon>Marinagarivorans</taxon>
    </lineage>
</organism>
<feature type="binding site" evidence="8">
    <location>
        <position position="262"/>
    </location>
    <ligand>
        <name>Mg(2+)</name>
        <dbReference type="ChEBI" id="CHEBI:18420"/>
    </ligand>
</feature>
<dbReference type="HAMAP" id="MF_00692">
    <property type="entry name" value="SelO"/>
    <property type="match status" value="1"/>
</dbReference>
<dbReference type="Proteomes" id="UP001320119">
    <property type="component" value="Chromosome"/>
</dbReference>
<comment type="similarity">
    <text evidence="1 8">Belongs to the SELO family.</text>
</comment>
<proteinExistence type="inferred from homology"/>
<evidence type="ECO:0000256" key="1">
    <source>
        <dbReference type="ARBA" id="ARBA00009747"/>
    </source>
</evidence>
<feature type="binding site" evidence="8">
    <location>
        <position position="92"/>
    </location>
    <ligand>
        <name>ATP</name>
        <dbReference type="ChEBI" id="CHEBI:30616"/>
    </ligand>
</feature>